<gene>
    <name evidence="5" type="ORF">B2M20_12705</name>
</gene>
<accession>A0A1V4HXP0</accession>
<dbReference type="PANTHER" id="PTHR45566:SF1">
    <property type="entry name" value="HTH-TYPE TRANSCRIPTIONAL REGULATOR YHJB-RELATED"/>
    <property type="match status" value="1"/>
</dbReference>
<dbReference type="PRINTS" id="PR00038">
    <property type="entry name" value="HTHLUXR"/>
</dbReference>
<dbReference type="GO" id="GO:0006355">
    <property type="term" value="P:regulation of DNA-templated transcription"/>
    <property type="evidence" value="ECO:0007669"/>
    <property type="project" value="InterPro"/>
</dbReference>
<dbReference type="Proteomes" id="UP000189940">
    <property type="component" value="Unassembled WGS sequence"/>
</dbReference>
<reference evidence="5 6" key="1">
    <citation type="submission" date="2017-02" db="EMBL/GenBank/DDBJ databases">
        <title>Genome sequence of the nitrite-oxidizing bacterium Nitrobacter vulgaris strain Ab1.</title>
        <authorList>
            <person name="Mellbye B.L."/>
            <person name="Davis E.W."/>
            <person name="Spieck E."/>
            <person name="Chang J.H."/>
            <person name="Bottomley P.J."/>
            <person name="Sayavedra-Soto L.A."/>
        </authorList>
    </citation>
    <scope>NUCLEOTIDE SEQUENCE [LARGE SCALE GENOMIC DNA]</scope>
    <source>
        <strain evidence="5 6">Ab1</strain>
    </source>
</reference>
<evidence type="ECO:0000259" key="4">
    <source>
        <dbReference type="PROSITE" id="PS50110"/>
    </source>
</evidence>
<dbReference type="CDD" id="cd06170">
    <property type="entry name" value="LuxR_C_like"/>
    <property type="match status" value="1"/>
</dbReference>
<dbReference type="InterPro" id="IPR016032">
    <property type="entry name" value="Sig_transdc_resp-reg_C-effctor"/>
</dbReference>
<sequence>MSANESRCFESIYSSSHFAPKDKIVHKLSDPARTAYPRPRFDLRPQLNVGSASCGASPPMGRHMQAHLQNAITVKITVNMDRPWQARPKALAAGASPVPTAHAAARDHEGKSAQVVNGTKDSFDTKTKRARNAIIIIDDRAFVRDCLLHCLQAKFVSHAVFSFATLSDWMKVEDDLPAPSVILLCNQSGQKKSLNDADDVESLARVAMDAPLIIVSDVEDGSRIKRAIESGARGYIPTSMTLGIAVEAVRLVEAGGTFVPISAMSSFQGQDESQLFTARQIMVIEALRRGRANKQIAYELGMCESTVKVHIRHIMRKLKARNRTEVAMMVSNLFDKLEHDRPD</sequence>
<dbReference type="SUPFAM" id="SSF52172">
    <property type="entry name" value="CheY-like"/>
    <property type="match status" value="1"/>
</dbReference>
<dbReference type="GO" id="GO:0003677">
    <property type="term" value="F:DNA binding"/>
    <property type="evidence" value="ECO:0007669"/>
    <property type="project" value="UniProtKB-KW"/>
</dbReference>
<dbReference type="InterPro" id="IPR011006">
    <property type="entry name" value="CheY-like_superfamily"/>
</dbReference>
<dbReference type="InterPro" id="IPR001789">
    <property type="entry name" value="Sig_transdc_resp-reg_receiver"/>
</dbReference>
<proteinExistence type="predicted"/>
<comment type="caution">
    <text evidence="2">Lacks conserved residue(s) required for the propagation of feature annotation.</text>
</comment>
<keyword evidence="6" id="KW-1185">Reference proteome</keyword>
<evidence type="ECO:0000256" key="1">
    <source>
        <dbReference type="ARBA" id="ARBA00023125"/>
    </source>
</evidence>
<feature type="domain" description="HTH luxR-type" evidence="3">
    <location>
        <begin position="269"/>
        <end position="334"/>
    </location>
</feature>
<dbReference type="PROSITE" id="PS50110">
    <property type="entry name" value="RESPONSE_REGULATORY"/>
    <property type="match status" value="1"/>
</dbReference>
<dbReference type="EMBL" id="MWPQ01000047">
    <property type="protein sequence ID" value="OPH82362.1"/>
    <property type="molecule type" value="Genomic_DNA"/>
</dbReference>
<feature type="domain" description="Response regulatory" evidence="4">
    <location>
        <begin position="133"/>
        <end position="253"/>
    </location>
</feature>
<name>A0A1V4HXP0_NITVU</name>
<evidence type="ECO:0000313" key="6">
    <source>
        <dbReference type="Proteomes" id="UP000189940"/>
    </source>
</evidence>
<comment type="caution">
    <text evidence="5">The sequence shown here is derived from an EMBL/GenBank/DDBJ whole genome shotgun (WGS) entry which is preliminary data.</text>
</comment>
<dbReference type="STRING" id="29421.B2M20_12705"/>
<dbReference type="Gene3D" id="3.40.50.2300">
    <property type="match status" value="1"/>
</dbReference>
<dbReference type="Pfam" id="PF00196">
    <property type="entry name" value="GerE"/>
    <property type="match status" value="1"/>
</dbReference>
<dbReference type="AlphaFoldDB" id="A0A1V4HXP0"/>
<dbReference type="OrthoDB" id="7272316at2"/>
<evidence type="ECO:0000313" key="5">
    <source>
        <dbReference type="EMBL" id="OPH82362.1"/>
    </source>
</evidence>
<dbReference type="PROSITE" id="PS00622">
    <property type="entry name" value="HTH_LUXR_1"/>
    <property type="match status" value="1"/>
</dbReference>
<organism evidence="5 6">
    <name type="scientific">Nitrobacter vulgaris</name>
    <dbReference type="NCBI Taxonomy" id="29421"/>
    <lineage>
        <taxon>Bacteria</taxon>
        <taxon>Pseudomonadati</taxon>
        <taxon>Pseudomonadota</taxon>
        <taxon>Alphaproteobacteria</taxon>
        <taxon>Hyphomicrobiales</taxon>
        <taxon>Nitrobacteraceae</taxon>
        <taxon>Nitrobacter</taxon>
    </lineage>
</organism>
<dbReference type="GO" id="GO:0000160">
    <property type="term" value="P:phosphorelay signal transduction system"/>
    <property type="evidence" value="ECO:0007669"/>
    <property type="project" value="InterPro"/>
</dbReference>
<dbReference type="RefSeq" id="WP_079447418.1">
    <property type="nucleotide sequence ID" value="NZ_MWPQ01000047.1"/>
</dbReference>
<dbReference type="SUPFAM" id="SSF46894">
    <property type="entry name" value="C-terminal effector domain of the bipartite response regulators"/>
    <property type="match status" value="1"/>
</dbReference>
<protein>
    <submittedName>
        <fullName evidence="5">Helix-turn-helix transcriptional regulator</fullName>
    </submittedName>
</protein>
<dbReference type="PROSITE" id="PS50043">
    <property type="entry name" value="HTH_LUXR_2"/>
    <property type="match status" value="1"/>
</dbReference>
<dbReference type="SMART" id="SM00421">
    <property type="entry name" value="HTH_LUXR"/>
    <property type="match status" value="1"/>
</dbReference>
<dbReference type="PANTHER" id="PTHR45566">
    <property type="entry name" value="HTH-TYPE TRANSCRIPTIONAL REGULATOR YHJB-RELATED"/>
    <property type="match status" value="1"/>
</dbReference>
<dbReference type="InterPro" id="IPR051015">
    <property type="entry name" value="EvgA-like"/>
</dbReference>
<dbReference type="InterPro" id="IPR000792">
    <property type="entry name" value="Tscrpt_reg_LuxR_C"/>
</dbReference>
<evidence type="ECO:0000256" key="2">
    <source>
        <dbReference type="PROSITE-ProRule" id="PRU00169"/>
    </source>
</evidence>
<keyword evidence="1" id="KW-0238">DNA-binding</keyword>
<evidence type="ECO:0000259" key="3">
    <source>
        <dbReference type="PROSITE" id="PS50043"/>
    </source>
</evidence>